<organism evidence="2 3">
    <name type="scientific">Aspergillus homomorphus (strain CBS 101889)</name>
    <dbReference type="NCBI Taxonomy" id="1450537"/>
    <lineage>
        <taxon>Eukaryota</taxon>
        <taxon>Fungi</taxon>
        <taxon>Dikarya</taxon>
        <taxon>Ascomycota</taxon>
        <taxon>Pezizomycotina</taxon>
        <taxon>Eurotiomycetes</taxon>
        <taxon>Eurotiomycetidae</taxon>
        <taxon>Eurotiales</taxon>
        <taxon>Aspergillaceae</taxon>
        <taxon>Aspergillus</taxon>
        <taxon>Aspergillus subgen. Circumdati</taxon>
    </lineage>
</organism>
<reference evidence="2 3" key="1">
    <citation type="submission" date="2018-02" db="EMBL/GenBank/DDBJ databases">
        <title>The genomes of Aspergillus section Nigri reveals drivers in fungal speciation.</title>
        <authorList>
            <consortium name="DOE Joint Genome Institute"/>
            <person name="Vesth T.C."/>
            <person name="Nybo J."/>
            <person name="Theobald S."/>
            <person name="Brandl J."/>
            <person name="Frisvad J.C."/>
            <person name="Nielsen K.F."/>
            <person name="Lyhne E.K."/>
            <person name="Kogle M.E."/>
            <person name="Kuo A."/>
            <person name="Riley R."/>
            <person name="Clum A."/>
            <person name="Nolan M."/>
            <person name="Lipzen A."/>
            <person name="Salamov A."/>
            <person name="Henrissat B."/>
            <person name="Wiebenga A."/>
            <person name="De vries R.P."/>
            <person name="Grigoriev I.V."/>
            <person name="Mortensen U.H."/>
            <person name="Andersen M.R."/>
            <person name="Baker S.E."/>
        </authorList>
    </citation>
    <scope>NUCLEOTIDE SEQUENCE [LARGE SCALE GENOMIC DNA]</scope>
    <source>
        <strain evidence="2 3">CBS 101889</strain>
    </source>
</reference>
<evidence type="ECO:0000313" key="3">
    <source>
        <dbReference type="Proteomes" id="UP000248961"/>
    </source>
</evidence>
<dbReference type="GeneID" id="37201782"/>
<accession>A0A395IA04</accession>
<dbReference type="RefSeq" id="XP_025555783.1">
    <property type="nucleotide sequence ID" value="XM_025697493.1"/>
</dbReference>
<dbReference type="OrthoDB" id="2107166at2759"/>
<protein>
    <recommendedName>
        <fullName evidence="1">LysM domain-containing protein</fullName>
    </recommendedName>
</protein>
<proteinExistence type="predicted"/>
<dbReference type="VEuPathDB" id="FungiDB:BO97DRAFT_431474"/>
<dbReference type="InterPro" id="IPR018392">
    <property type="entry name" value="LysM"/>
</dbReference>
<dbReference type="STRING" id="1450537.A0A395IA04"/>
<keyword evidence="3" id="KW-1185">Reference proteome</keyword>
<evidence type="ECO:0000313" key="2">
    <source>
        <dbReference type="EMBL" id="RAL16629.1"/>
    </source>
</evidence>
<evidence type="ECO:0000259" key="1">
    <source>
        <dbReference type="Pfam" id="PF01476"/>
    </source>
</evidence>
<dbReference type="EMBL" id="KZ824269">
    <property type="protein sequence ID" value="RAL16629.1"/>
    <property type="molecule type" value="Genomic_DNA"/>
</dbReference>
<feature type="domain" description="LysM" evidence="1">
    <location>
        <begin position="4"/>
        <end position="33"/>
    </location>
</feature>
<sequence>MDLYTVKANDTIEAISNVTNRGICDIARLNRMAERIPPAPHRRRPPHLPPLEACNQDDTSCLITSQPNATYLDCALDRPHTYYTVKGDTNRYIALKLNIIVAALSATAQGGVTDPDALVEVDNFLKLPQCSPSVCNIVDRVGLTIGQIMALNLTYNRTDVARGEGAVVTVPENCRLLEGDVSVVS</sequence>
<dbReference type="AlphaFoldDB" id="A0A395IA04"/>
<name>A0A395IA04_ASPHC</name>
<dbReference type="Proteomes" id="UP000248961">
    <property type="component" value="Unassembled WGS sequence"/>
</dbReference>
<dbReference type="Pfam" id="PF01476">
    <property type="entry name" value="LysM"/>
    <property type="match status" value="1"/>
</dbReference>
<gene>
    <name evidence="2" type="ORF">BO97DRAFT_431474</name>
</gene>